<protein>
    <submittedName>
        <fullName evidence="1">Uncharacterized protein</fullName>
    </submittedName>
</protein>
<evidence type="ECO:0000313" key="1">
    <source>
        <dbReference type="EMBL" id="KAI0054683.1"/>
    </source>
</evidence>
<accession>A0ACB8SFL5</accession>
<gene>
    <name evidence="1" type="ORF">BV25DRAFT_1816712</name>
</gene>
<reference evidence="1" key="2">
    <citation type="journal article" date="2022" name="New Phytol.">
        <title>Evolutionary transition to the ectomycorrhizal habit in the genomes of a hyperdiverse lineage of mushroom-forming fungi.</title>
        <authorList>
            <person name="Looney B."/>
            <person name="Miyauchi S."/>
            <person name="Morin E."/>
            <person name="Drula E."/>
            <person name="Courty P.E."/>
            <person name="Kohler A."/>
            <person name="Kuo A."/>
            <person name="LaButti K."/>
            <person name="Pangilinan J."/>
            <person name="Lipzen A."/>
            <person name="Riley R."/>
            <person name="Andreopoulos W."/>
            <person name="He G."/>
            <person name="Johnson J."/>
            <person name="Nolan M."/>
            <person name="Tritt A."/>
            <person name="Barry K.W."/>
            <person name="Grigoriev I.V."/>
            <person name="Nagy L.G."/>
            <person name="Hibbett D."/>
            <person name="Henrissat B."/>
            <person name="Matheny P.B."/>
            <person name="Labbe J."/>
            <person name="Martin F.M."/>
        </authorList>
    </citation>
    <scope>NUCLEOTIDE SEQUENCE</scope>
    <source>
        <strain evidence="1">HHB10654</strain>
    </source>
</reference>
<organism evidence="1 2">
    <name type="scientific">Artomyces pyxidatus</name>
    <dbReference type="NCBI Taxonomy" id="48021"/>
    <lineage>
        <taxon>Eukaryota</taxon>
        <taxon>Fungi</taxon>
        <taxon>Dikarya</taxon>
        <taxon>Basidiomycota</taxon>
        <taxon>Agaricomycotina</taxon>
        <taxon>Agaricomycetes</taxon>
        <taxon>Russulales</taxon>
        <taxon>Auriscalpiaceae</taxon>
        <taxon>Artomyces</taxon>
    </lineage>
</organism>
<dbReference type="EMBL" id="MU277365">
    <property type="protein sequence ID" value="KAI0054683.1"/>
    <property type="molecule type" value="Genomic_DNA"/>
</dbReference>
<dbReference type="Proteomes" id="UP000814140">
    <property type="component" value="Unassembled WGS sequence"/>
</dbReference>
<sequence length="869" mass="97911">MLDQSSQRLTADNVPSLIEDIELTRKFIRAVQEATLDDNKLDADTLDRLRNPPRTPPDIDDPDVRISIDIYLATTNASQDTYKDVRTAILRRYPDSRMLSYDLVKKRVSELSGVVSIVDDMCINACISYSGPFSDLEVCPTCRESRWDQIKLASSRGKMKVARQVHHTIPVGPQLQARRRSPEMATQMQHRALRTEAMFADFEKLGRIAVAAYEDVYHGRDLIEAVRNGSITSNDTVLLFSIDGAQLYQHKVSDVWIYIWVILDLSPDLRYKKKHILPGGFMMGKPKNMDSFIFRGVQHVSALQKEGLRTWDAAKQALVVDRPYVAFGAADTPAMALLDGMVGHSGRCGCRFYCTLRGRHKRGAPHYYPACLKPDLYHIPGCDHDDVSLRSLIYVTSAETETRYKANLDVVVKSSNSTQYKKNRLETGICKPSLFSGLPRFLGIPAGFPADLMHLASLNLTDLLLSLWRGTIDCDKRDDKATWGWFVLEGDTWKTHGRKVAAATPYLPGSFDRPPRNPAEKMSSGYKAWEFLMYVYGLGPALLYGVLPDQYWGNYCKLVYGIRILHQFVITLPELRSAQKALIEFSEEFELLYYQRKAERLHFCRQSVHQAPHLAPETVRIGPLGLVSQWVMERTIGDLGQEVRQPSNFVANLSQRGLRRAEVNALKAMIPDLEPDTSRLPRGSVSLGAEYVLLRAMDTCARAVRRSEAEAIRTYLDERHGQFPSQHTNGWIRNPVVTRWARLRLPNGQVARSAWKELCKPLGNVRMSRNVKVSESVDTVAVVALYGPPDEELLQVSSQTVWLAPYLGETGLVVVKASSILSVVAMVPYKNIGGPEHASGYIEGQRYFLVEKPGLDIMYKAVGEELEDE</sequence>
<evidence type="ECO:0000313" key="2">
    <source>
        <dbReference type="Proteomes" id="UP000814140"/>
    </source>
</evidence>
<keyword evidence="2" id="KW-1185">Reference proteome</keyword>
<comment type="caution">
    <text evidence="1">The sequence shown here is derived from an EMBL/GenBank/DDBJ whole genome shotgun (WGS) entry which is preliminary data.</text>
</comment>
<proteinExistence type="predicted"/>
<reference evidence="1" key="1">
    <citation type="submission" date="2021-03" db="EMBL/GenBank/DDBJ databases">
        <authorList>
            <consortium name="DOE Joint Genome Institute"/>
            <person name="Ahrendt S."/>
            <person name="Looney B.P."/>
            <person name="Miyauchi S."/>
            <person name="Morin E."/>
            <person name="Drula E."/>
            <person name="Courty P.E."/>
            <person name="Chicoki N."/>
            <person name="Fauchery L."/>
            <person name="Kohler A."/>
            <person name="Kuo A."/>
            <person name="Labutti K."/>
            <person name="Pangilinan J."/>
            <person name="Lipzen A."/>
            <person name="Riley R."/>
            <person name="Andreopoulos W."/>
            <person name="He G."/>
            <person name="Johnson J."/>
            <person name="Barry K.W."/>
            <person name="Grigoriev I.V."/>
            <person name="Nagy L."/>
            <person name="Hibbett D."/>
            <person name="Henrissat B."/>
            <person name="Matheny P.B."/>
            <person name="Labbe J."/>
            <person name="Martin F."/>
        </authorList>
    </citation>
    <scope>NUCLEOTIDE SEQUENCE</scope>
    <source>
        <strain evidence="1">HHB10654</strain>
    </source>
</reference>
<name>A0ACB8SFL5_9AGAM</name>